<dbReference type="Proteomes" id="UP001595891">
    <property type="component" value="Unassembled WGS sequence"/>
</dbReference>
<comment type="caution">
    <text evidence="1">The sequence shown here is derived from an EMBL/GenBank/DDBJ whole genome shotgun (WGS) entry which is preliminary data.</text>
</comment>
<keyword evidence="2" id="KW-1185">Reference proteome</keyword>
<reference evidence="2" key="1">
    <citation type="journal article" date="2019" name="Int. J. Syst. Evol. Microbiol.">
        <title>The Global Catalogue of Microorganisms (GCM) 10K type strain sequencing project: providing services to taxonomists for standard genome sequencing and annotation.</title>
        <authorList>
            <consortium name="The Broad Institute Genomics Platform"/>
            <consortium name="The Broad Institute Genome Sequencing Center for Infectious Disease"/>
            <person name="Wu L."/>
            <person name="Ma J."/>
        </authorList>
    </citation>
    <scope>NUCLEOTIDE SEQUENCE [LARGE SCALE GENOMIC DNA]</scope>
    <source>
        <strain evidence="2">CCUG 49560</strain>
    </source>
</reference>
<sequence>MAHLDATHPKEPIPGWRIFRSDQGRLWATRERPYNETAEKAGAWRTVDADDEPGLCRAIAEQESVAEMGPVTAT</sequence>
<proteinExistence type="predicted"/>
<dbReference type="EMBL" id="JBHSFN010000002">
    <property type="protein sequence ID" value="MFC4585268.1"/>
    <property type="molecule type" value="Genomic_DNA"/>
</dbReference>
<organism evidence="1 2">
    <name type="scientific">Sphaerisporangium corydalis</name>
    <dbReference type="NCBI Taxonomy" id="1441875"/>
    <lineage>
        <taxon>Bacteria</taxon>
        <taxon>Bacillati</taxon>
        <taxon>Actinomycetota</taxon>
        <taxon>Actinomycetes</taxon>
        <taxon>Streptosporangiales</taxon>
        <taxon>Streptosporangiaceae</taxon>
        <taxon>Sphaerisporangium</taxon>
    </lineage>
</organism>
<dbReference type="RefSeq" id="WP_262846609.1">
    <property type="nucleotide sequence ID" value="NZ_JANZYP010000049.1"/>
</dbReference>
<protein>
    <submittedName>
        <fullName evidence="1">Uncharacterized protein</fullName>
    </submittedName>
</protein>
<accession>A0ABV9E8X0</accession>
<name>A0ABV9E8X0_9ACTN</name>
<evidence type="ECO:0000313" key="1">
    <source>
        <dbReference type="EMBL" id="MFC4585268.1"/>
    </source>
</evidence>
<gene>
    <name evidence="1" type="ORF">ACFO8L_04250</name>
</gene>
<evidence type="ECO:0000313" key="2">
    <source>
        <dbReference type="Proteomes" id="UP001595891"/>
    </source>
</evidence>